<dbReference type="AlphaFoldDB" id="A0A6J1MCZ8"/>
<comment type="caution">
    <text evidence="6">Lacks conserved residue(s) required for the propagation of feature annotation.</text>
</comment>
<keyword evidence="6 8" id="KW-0675">Receptor</keyword>
<dbReference type="GO" id="GO:0007165">
    <property type="term" value="P:signal transduction"/>
    <property type="evidence" value="ECO:0007669"/>
    <property type="project" value="UniProtKB-KW"/>
</dbReference>
<keyword evidence="2 6" id="KW-1003">Cell membrane</keyword>
<accession>A0A6J1MCZ8</accession>
<gene>
    <name evidence="8" type="primary">LOC111602140</name>
</gene>
<evidence type="ECO:0000313" key="7">
    <source>
        <dbReference type="Proteomes" id="UP000504633"/>
    </source>
</evidence>
<dbReference type="InterPro" id="IPR013604">
    <property type="entry name" value="7TM_chemorcpt"/>
</dbReference>
<dbReference type="OrthoDB" id="8006662at2759"/>
<organism evidence="7 8">
    <name type="scientific">Drosophila hydei</name>
    <name type="common">Fruit fly</name>
    <dbReference type="NCBI Taxonomy" id="7224"/>
    <lineage>
        <taxon>Eukaryota</taxon>
        <taxon>Metazoa</taxon>
        <taxon>Ecdysozoa</taxon>
        <taxon>Arthropoda</taxon>
        <taxon>Hexapoda</taxon>
        <taxon>Insecta</taxon>
        <taxon>Pterygota</taxon>
        <taxon>Neoptera</taxon>
        <taxon>Endopterygota</taxon>
        <taxon>Diptera</taxon>
        <taxon>Brachycera</taxon>
        <taxon>Muscomorpha</taxon>
        <taxon>Ephydroidea</taxon>
        <taxon>Drosophilidae</taxon>
        <taxon>Drosophila</taxon>
    </lineage>
</organism>
<evidence type="ECO:0000256" key="3">
    <source>
        <dbReference type="ARBA" id="ARBA00022692"/>
    </source>
</evidence>
<dbReference type="CTD" id="37347"/>
<feature type="transmembrane region" description="Helical" evidence="6">
    <location>
        <begin position="47"/>
        <end position="68"/>
    </location>
</feature>
<comment type="similarity">
    <text evidence="6">Belongs to the insect chemoreceptor superfamily. Gustatory receptor (GR) family.</text>
</comment>
<dbReference type="GO" id="GO:0005886">
    <property type="term" value="C:plasma membrane"/>
    <property type="evidence" value="ECO:0007669"/>
    <property type="project" value="UniProtKB-SubCell"/>
</dbReference>
<keyword evidence="5 6" id="KW-0472">Membrane</keyword>
<evidence type="ECO:0000256" key="4">
    <source>
        <dbReference type="ARBA" id="ARBA00022989"/>
    </source>
</evidence>
<dbReference type="OMA" id="FYCDRTI"/>
<proteinExistence type="inferred from homology"/>
<evidence type="ECO:0000256" key="1">
    <source>
        <dbReference type="ARBA" id="ARBA00004651"/>
    </source>
</evidence>
<feature type="transmembrane region" description="Helical" evidence="6">
    <location>
        <begin position="291"/>
        <end position="314"/>
    </location>
</feature>
<dbReference type="Pfam" id="PF08395">
    <property type="entry name" value="7tm_7"/>
    <property type="match status" value="1"/>
</dbReference>
<dbReference type="RefSeq" id="XP_023174857.2">
    <property type="nucleotide sequence ID" value="XM_023319089.2"/>
</dbReference>
<feature type="transmembrane region" description="Helical" evidence="6">
    <location>
        <begin position="80"/>
        <end position="104"/>
    </location>
</feature>
<dbReference type="GeneID" id="111602140"/>
<feature type="transmembrane region" description="Helical" evidence="6">
    <location>
        <begin position="175"/>
        <end position="199"/>
    </location>
</feature>
<sequence>MAIFYFIREPGSLYECVTLISRVQFVMGCTGFFERGGRFVSNKWTRLYSLSCACLALVGLSATIYALVRTELMRERMQQLDKLVLSIMAMELVLSSLVFVITMLSLHSWTQRYVAIYQQLAEIDKQLIVDFGARMNYGKVLRKHIVVLSTVAVLYLGAVNMGLARLAEGHHLEIVVPAALCYIIITGGPHLTGFVHMSLAELLGIRFRLLQQILQPQRLLKPQLERRLRSLVDMVKQLHYLIMDINDVYNLTLWCAMAHDFTLSTSELYIIFGRSSDISDSNQDVGETMGVMLMAFLSICMLVPVYKMLIAPVYCSRSIEEGRKCLHLLEQLDNWFPGNPAIKQLVESIMRWRLQYKIEYTSGRSTVLDKTVITLYTSIVCNYLLVLISFAMTQQLGEQVEQQKVALQDWIGI</sequence>
<evidence type="ECO:0000256" key="6">
    <source>
        <dbReference type="RuleBase" id="RU363108"/>
    </source>
</evidence>
<dbReference type="KEGG" id="dhe:111602140"/>
<dbReference type="Proteomes" id="UP000504633">
    <property type="component" value="Unplaced"/>
</dbReference>
<keyword evidence="3 6" id="KW-0812">Transmembrane</keyword>
<comment type="subcellular location">
    <subcellularLocation>
        <location evidence="1 6">Cell membrane</location>
        <topology evidence="1 6">Multi-pass membrane protein</topology>
    </subcellularLocation>
</comment>
<feature type="transmembrane region" description="Helical" evidence="6">
    <location>
        <begin position="373"/>
        <end position="392"/>
    </location>
</feature>
<feature type="transmembrane region" description="Helical" evidence="6">
    <location>
        <begin position="145"/>
        <end position="163"/>
    </location>
</feature>
<evidence type="ECO:0000256" key="2">
    <source>
        <dbReference type="ARBA" id="ARBA00022475"/>
    </source>
</evidence>
<name>A0A6J1MCZ8_DROHY</name>
<dbReference type="GO" id="GO:0050909">
    <property type="term" value="P:sensory perception of taste"/>
    <property type="evidence" value="ECO:0007669"/>
    <property type="project" value="InterPro"/>
</dbReference>
<evidence type="ECO:0000313" key="8">
    <source>
        <dbReference type="RefSeq" id="XP_023174857.2"/>
    </source>
</evidence>
<keyword evidence="7" id="KW-1185">Reference proteome</keyword>
<protein>
    <recommendedName>
        <fullName evidence="6">Gustatory receptor</fullName>
    </recommendedName>
</protein>
<comment type="function">
    <text evidence="6">Gustatory receptor which mediates acceptance or avoidance behavior, depending on its substrates.</text>
</comment>
<keyword evidence="4 6" id="KW-1133">Transmembrane helix</keyword>
<keyword evidence="6" id="KW-0807">Transducer</keyword>
<evidence type="ECO:0000256" key="5">
    <source>
        <dbReference type="ARBA" id="ARBA00023136"/>
    </source>
</evidence>
<reference evidence="8" key="1">
    <citation type="submission" date="2025-08" db="UniProtKB">
        <authorList>
            <consortium name="RefSeq"/>
        </authorList>
    </citation>
    <scope>IDENTIFICATION</scope>
    <source>
        <strain evidence="8">15085-1641.00</strain>
        <tissue evidence="8">Whole body</tissue>
    </source>
</reference>